<dbReference type="SUPFAM" id="SSF158682">
    <property type="entry name" value="TerB-like"/>
    <property type="match status" value="1"/>
</dbReference>
<comment type="caution">
    <text evidence="2">The sequence shown here is derived from an EMBL/GenBank/DDBJ whole genome shotgun (WGS) entry which is preliminary data.</text>
</comment>
<name>A0ABP8N006_9BACT</name>
<organism evidence="2 3">
    <name type="scientific">Nibrella saemangeumensis</name>
    <dbReference type="NCBI Taxonomy" id="1084526"/>
    <lineage>
        <taxon>Bacteria</taxon>
        <taxon>Pseudomonadati</taxon>
        <taxon>Bacteroidota</taxon>
        <taxon>Cytophagia</taxon>
        <taxon>Cytophagales</taxon>
        <taxon>Spirosomataceae</taxon>
        <taxon>Nibrella</taxon>
    </lineage>
</organism>
<dbReference type="EMBL" id="BAABHD010000029">
    <property type="protein sequence ID" value="GAA4457134.1"/>
    <property type="molecule type" value="Genomic_DNA"/>
</dbReference>
<dbReference type="CDD" id="cd07177">
    <property type="entry name" value="terB_like"/>
    <property type="match status" value="1"/>
</dbReference>
<proteinExistence type="predicted"/>
<dbReference type="Gene3D" id="1.10.3680.10">
    <property type="entry name" value="TerB-like"/>
    <property type="match status" value="1"/>
</dbReference>
<feature type="domain" description="Co-chaperone DjlA N-terminal" evidence="1">
    <location>
        <begin position="33"/>
        <end position="133"/>
    </location>
</feature>
<dbReference type="InterPro" id="IPR007791">
    <property type="entry name" value="DjlA_N"/>
</dbReference>
<reference evidence="3" key="1">
    <citation type="journal article" date="2019" name="Int. J. Syst. Evol. Microbiol.">
        <title>The Global Catalogue of Microorganisms (GCM) 10K type strain sequencing project: providing services to taxonomists for standard genome sequencing and annotation.</title>
        <authorList>
            <consortium name="The Broad Institute Genomics Platform"/>
            <consortium name="The Broad Institute Genome Sequencing Center for Infectious Disease"/>
            <person name="Wu L."/>
            <person name="Ma J."/>
        </authorList>
    </citation>
    <scope>NUCLEOTIDE SEQUENCE [LARGE SCALE GENOMIC DNA]</scope>
    <source>
        <strain evidence="3">JCM 17927</strain>
    </source>
</reference>
<gene>
    <name evidence="2" type="ORF">GCM10023189_27380</name>
</gene>
<evidence type="ECO:0000259" key="1">
    <source>
        <dbReference type="Pfam" id="PF05099"/>
    </source>
</evidence>
<protein>
    <recommendedName>
        <fullName evidence="1">Co-chaperone DjlA N-terminal domain-containing protein</fullName>
    </recommendedName>
</protein>
<sequence>MNETLLYYPYVSINLLNKPIMISPDMSMGLGSIVFALAKADGSVQQDEIQAVREALSRERHGDVALHTFFIQTNCGETAEDAYAFGMRKLRYTSAKLENATKKYLLDVVCQVAGAHKAISVQEETLIDQFAQDLKQL</sequence>
<dbReference type="InterPro" id="IPR029024">
    <property type="entry name" value="TerB-like"/>
</dbReference>
<accession>A0ABP8N006</accession>
<evidence type="ECO:0000313" key="2">
    <source>
        <dbReference type="EMBL" id="GAA4457134.1"/>
    </source>
</evidence>
<dbReference type="Pfam" id="PF05099">
    <property type="entry name" value="TerB"/>
    <property type="match status" value="1"/>
</dbReference>
<evidence type="ECO:0000313" key="3">
    <source>
        <dbReference type="Proteomes" id="UP001501175"/>
    </source>
</evidence>
<dbReference type="Proteomes" id="UP001501175">
    <property type="component" value="Unassembled WGS sequence"/>
</dbReference>
<keyword evidence="3" id="KW-1185">Reference proteome</keyword>